<dbReference type="EMBL" id="CM007906">
    <property type="protein sequence ID" value="OTF85750.1"/>
    <property type="molecule type" value="Genomic_DNA"/>
</dbReference>
<dbReference type="GO" id="GO:0009826">
    <property type="term" value="P:unidimensional cell growth"/>
    <property type="evidence" value="ECO:0000318"/>
    <property type="project" value="GO_Central"/>
</dbReference>
<evidence type="ECO:0000256" key="3">
    <source>
        <dbReference type="ARBA" id="ARBA00022723"/>
    </source>
</evidence>
<dbReference type="GO" id="GO:0009686">
    <property type="term" value="P:gibberellin biosynthetic process"/>
    <property type="evidence" value="ECO:0000318"/>
    <property type="project" value="GO_Central"/>
</dbReference>
<dbReference type="GO" id="GO:0009416">
    <property type="term" value="P:response to light stimulus"/>
    <property type="evidence" value="ECO:0000318"/>
    <property type="project" value="GO_Central"/>
</dbReference>
<dbReference type="Pfam" id="PF03171">
    <property type="entry name" value="2OG-FeII_Oxy"/>
    <property type="match status" value="1"/>
</dbReference>
<dbReference type="Proteomes" id="UP000215914">
    <property type="component" value="Chromosome 17"/>
</dbReference>
<dbReference type="InParanoid" id="A0A251RNC9"/>
<dbReference type="GO" id="GO:0009908">
    <property type="term" value="P:flower development"/>
    <property type="evidence" value="ECO:0000318"/>
    <property type="project" value="GO_Central"/>
</dbReference>
<keyword evidence="5 9" id="KW-0408">Iron</keyword>
<dbReference type="OrthoDB" id="288590at2759"/>
<dbReference type="GO" id="GO:0046872">
    <property type="term" value="F:metal ion binding"/>
    <property type="evidence" value="ECO:0007669"/>
    <property type="project" value="UniProtKB-KW"/>
</dbReference>
<comment type="catalytic activity">
    <reaction evidence="8">
        <text>gibberellin A12 + 2 2-oxoglutarate + 3 O2 + H(+) = gibberellin A9 + 2 succinate + 3 CO2 + 2 H2O</text>
        <dbReference type="Rhea" id="RHEA:60772"/>
        <dbReference type="ChEBI" id="CHEBI:15377"/>
        <dbReference type="ChEBI" id="CHEBI:15378"/>
        <dbReference type="ChEBI" id="CHEBI:15379"/>
        <dbReference type="ChEBI" id="CHEBI:16526"/>
        <dbReference type="ChEBI" id="CHEBI:16810"/>
        <dbReference type="ChEBI" id="CHEBI:30031"/>
        <dbReference type="ChEBI" id="CHEBI:58627"/>
        <dbReference type="ChEBI" id="CHEBI:73255"/>
    </reaction>
    <physiologicalReaction direction="left-to-right" evidence="8">
        <dbReference type="Rhea" id="RHEA:60773"/>
    </physiologicalReaction>
</comment>
<protein>
    <submittedName>
        <fullName evidence="11">Putative isopenicillin N synthase</fullName>
    </submittedName>
</protein>
<comment type="pathway">
    <text evidence="2">Hormone biosynthesis.</text>
</comment>
<dbReference type="AlphaFoldDB" id="A0A251RNC9"/>
<dbReference type="SUPFAM" id="SSF51197">
    <property type="entry name" value="Clavaminate synthase-like"/>
    <property type="match status" value="1"/>
</dbReference>
<accession>A0A251RNC9</accession>
<dbReference type="PRINTS" id="PR00682">
    <property type="entry name" value="IPNSYNTHASE"/>
</dbReference>
<comment type="cofactor">
    <cofactor evidence="1">
        <name>L-ascorbate</name>
        <dbReference type="ChEBI" id="CHEBI:38290"/>
    </cofactor>
</comment>
<evidence type="ECO:0000256" key="5">
    <source>
        <dbReference type="ARBA" id="ARBA00023004"/>
    </source>
</evidence>
<keyword evidence="12" id="KW-1185">Reference proteome</keyword>
<feature type="domain" description="Fe2OG dioxygenase" evidence="10">
    <location>
        <begin position="212"/>
        <end position="312"/>
    </location>
</feature>
<evidence type="ECO:0000256" key="7">
    <source>
        <dbReference type="ARBA" id="ARBA00043997"/>
    </source>
</evidence>
<dbReference type="PROSITE" id="PS51471">
    <property type="entry name" value="FE2OG_OXY"/>
    <property type="match status" value="1"/>
</dbReference>
<keyword evidence="4 9" id="KW-0560">Oxidoreductase</keyword>
<evidence type="ECO:0000313" key="12">
    <source>
        <dbReference type="Proteomes" id="UP000215914"/>
    </source>
</evidence>
<dbReference type="OMA" id="FCDAMNG"/>
<comment type="pathway">
    <text evidence="6">Plant hormone biosynthesis; gibberellin biosynthesis.</text>
</comment>
<dbReference type="InterPro" id="IPR026992">
    <property type="entry name" value="DIOX_N"/>
</dbReference>
<evidence type="ECO:0000313" key="11">
    <source>
        <dbReference type="EMBL" id="OTF85750.1"/>
    </source>
</evidence>
<evidence type="ECO:0000256" key="2">
    <source>
        <dbReference type="ARBA" id="ARBA00004972"/>
    </source>
</evidence>
<dbReference type="Pfam" id="PF14226">
    <property type="entry name" value="DIOX_N"/>
    <property type="match status" value="1"/>
</dbReference>
<dbReference type="InterPro" id="IPR050231">
    <property type="entry name" value="Iron_ascorbate_oxido_reductase"/>
</dbReference>
<evidence type="ECO:0000256" key="1">
    <source>
        <dbReference type="ARBA" id="ARBA00001961"/>
    </source>
</evidence>
<dbReference type="InterPro" id="IPR044861">
    <property type="entry name" value="IPNS-like_FE2OG_OXY"/>
</dbReference>
<evidence type="ECO:0000256" key="9">
    <source>
        <dbReference type="RuleBase" id="RU003682"/>
    </source>
</evidence>
<evidence type="ECO:0000256" key="4">
    <source>
        <dbReference type="ARBA" id="ARBA00023002"/>
    </source>
</evidence>
<evidence type="ECO:0000256" key="8">
    <source>
        <dbReference type="ARBA" id="ARBA00050508"/>
    </source>
</evidence>
<evidence type="ECO:0000256" key="6">
    <source>
        <dbReference type="ARBA" id="ARBA00037909"/>
    </source>
</evidence>
<proteinExistence type="inferred from homology"/>
<dbReference type="GO" id="GO:0045544">
    <property type="term" value="F:gibberellin 20-oxidase activity"/>
    <property type="evidence" value="ECO:0000318"/>
    <property type="project" value="GO_Central"/>
</dbReference>
<evidence type="ECO:0000259" key="10">
    <source>
        <dbReference type="PROSITE" id="PS51471"/>
    </source>
</evidence>
<name>A0A251RNC9_HELAN</name>
<dbReference type="FunFam" id="2.60.120.330:FF:000003">
    <property type="entry name" value="Gibberellin 20 oxidase 2"/>
    <property type="match status" value="1"/>
</dbReference>
<gene>
    <name evidence="11" type="ORF">HannXRQ_Chr17g0543301</name>
</gene>
<comment type="similarity">
    <text evidence="7">Belongs to the iron/ascorbate-dependent oxidoreductase family. GA20OX subfamily.</text>
</comment>
<dbReference type="PANTHER" id="PTHR47990">
    <property type="entry name" value="2-OXOGLUTARATE (2OG) AND FE(II)-DEPENDENT OXYGENASE SUPERFAMILY PROTEIN-RELATED"/>
    <property type="match status" value="1"/>
</dbReference>
<sequence length="379" mass="43444">MEQMKNGNHEDKTIESAMIFDQQTNDHFPNQFLWPKDHLSQTSTEKLNEQVIDLQGFLSHDMEATLYAANLVKESCISHGFFQVVNHGIDLDMLALVQDHGHTFFKLPLTEKLKCKPKEGSVVGFASGHAQRFREKLPWKELLTFEYHENGPDEVVAEFFNAMGSQYRETGLIFQKFCRTMNKLALDLLDLLEISLGVDGHNHNYYRKLYDDAVSIVRCNHYPQCNKPDLTFGVGPHCDPTTLTILYQDLVGGLEVFMDNKWKSVQPYREALVINIGDTFTALSNGKYKSCLHRVSVNSLSPRLSLVFFLCPKGDRELKAPQELVEKDGKKEYPDFTWGEFLQFTQKNHRADENTLHLFTKWLLTSKNCNAKTARGGNK</sequence>
<keyword evidence="3 9" id="KW-0479">Metal-binding</keyword>
<organism evidence="11 12">
    <name type="scientific">Helianthus annuus</name>
    <name type="common">Common sunflower</name>
    <dbReference type="NCBI Taxonomy" id="4232"/>
    <lineage>
        <taxon>Eukaryota</taxon>
        <taxon>Viridiplantae</taxon>
        <taxon>Streptophyta</taxon>
        <taxon>Embryophyta</taxon>
        <taxon>Tracheophyta</taxon>
        <taxon>Spermatophyta</taxon>
        <taxon>Magnoliopsida</taxon>
        <taxon>eudicotyledons</taxon>
        <taxon>Gunneridae</taxon>
        <taxon>Pentapetalae</taxon>
        <taxon>asterids</taxon>
        <taxon>campanulids</taxon>
        <taxon>Asterales</taxon>
        <taxon>Asteraceae</taxon>
        <taxon>Asteroideae</taxon>
        <taxon>Heliantheae alliance</taxon>
        <taxon>Heliantheae</taxon>
        <taxon>Helianthus</taxon>
    </lineage>
</organism>
<reference evidence="12" key="1">
    <citation type="journal article" date="2017" name="Nature">
        <title>The sunflower genome provides insights into oil metabolism, flowering and Asterid evolution.</title>
        <authorList>
            <person name="Badouin H."/>
            <person name="Gouzy J."/>
            <person name="Grassa C.J."/>
            <person name="Murat F."/>
            <person name="Staton S.E."/>
            <person name="Cottret L."/>
            <person name="Lelandais-Briere C."/>
            <person name="Owens G.L."/>
            <person name="Carrere S."/>
            <person name="Mayjonade B."/>
            <person name="Legrand L."/>
            <person name="Gill N."/>
            <person name="Kane N.C."/>
            <person name="Bowers J.E."/>
            <person name="Hubner S."/>
            <person name="Bellec A."/>
            <person name="Berard A."/>
            <person name="Berges H."/>
            <person name="Blanchet N."/>
            <person name="Boniface M.C."/>
            <person name="Brunel D."/>
            <person name="Catrice O."/>
            <person name="Chaidir N."/>
            <person name="Claudel C."/>
            <person name="Donnadieu C."/>
            <person name="Faraut T."/>
            <person name="Fievet G."/>
            <person name="Helmstetter N."/>
            <person name="King M."/>
            <person name="Knapp S.J."/>
            <person name="Lai Z."/>
            <person name="Le Paslier M.C."/>
            <person name="Lippi Y."/>
            <person name="Lorenzon L."/>
            <person name="Mandel J.R."/>
            <person name="Marage G."/>
            <person name="Marchand G."/>
            <person name="Marquand E."/>
            <person name="Bret-Mestries E."/>
            <person name="Morien E."/>
            <person name="Nambeesan S."/>
            <person name="Nguyen T."/>
            <person name="Pegot-Espagnet P."/>
            <person name="Pouilly N."/>
            <person name="Raftis F."/>
            <person name="Sallet E."/>
            <person name="Schiex T."/>
            <person name="Thomas J."/>
            <person name="Vandecasteele C."/>
            <person name="Vares D."/>
            <person name="Vear F."/>
            <person name="Vautrin S."/>
            <person name="Crespi M."/>
            <person name="Mangin B."/>
            <person name="Burke J.M."/>
            <person name="Salse J."/>
            <person name="Munos S."/>
            <person name="Vincourt P."/>
            <person name="Rieseberg L.H."/>
            <person name="Langlade N.B."/>
        </authorList>
    </citation>
    <scope>NUCLEOTIDE SEQUENCE [LARGE SCALE GENOMIC DNA]</scope>
    <source>
        <strain evidence="12">cv. SF193</strain>
    </source>
</reference>
<dbReference type="Gene3D" id="2.60.120.330">
    <property type="entry name" value="B-lactam Antibiotic, Isopenicillin N Synthase, Chain"/>
    <property type="match status" value="1"/>
</dbReference>
<dbReference type="InterPro" id="IPR027443">
    <property type="entry name" value="IPNS-like_sf"/>
</dbReference>
<dbReference type="InterPro" id="IPR005123">
    <property type="entry name" value="Oxoglu/Fe-dep_dioxygenase_dom"/>
</dbReference>